<name>A0A5R8K9H5_9BACT</name>
<dbReference type="NCBIfam" id="TIGR02604">
    <property type="entry name" value="Piru_Ver_Nterm"/>
    <property type="match status" value="1"/>
</dbReference>
<accession>A0A5R8K9H5</accession>
<dbReference type="SUPFAM" id="SSF50952">
    <property type="entry name" value="Soluble quinoprotein glucose dehydrogenase"/>
    <property type="match status" value="1"/>
</dbReference>
<dbReference type="Gene3D" id="2.120.10.30">
    <property type="entry name" value="TolB, C-terminal domain"/>
    <property type="match status" value="1"/>
</dbReference>
<dbReference type="InterPro" id="IPR013427">
    <property type="entry name" value="Haem-bd_dom_put"/>
</dbReference>
<keyword evidence="2 4" id="KW-0479">Metal-binding</keyword>
<evidence type="ECO:0000256" key="3">
    <source>
        <dbReference type="ARBA" id="ARBA00023004"/>
    </source>
</evidence>
<dbReference type="InterPro" id="IPR011041">
    <property type="entry name" value="Quinoprot_gluc/sorb_DH_b-prop"/>
</dbReference>
<dbReference type="GO" id="GO:0020037">
    <property type="term" value="F:heme binding"/>
    <property type="evidence" value="ECO:0007669"/>
    <property type="project" value="InterPro"/>
</dbReference>
<evidence type="ECO:0000256" key="4">
    <source>
        <dbReference type="PROSITE-ProRule" id="PRU00433"/>
    </source>
</evidence>
<dbReference type="PROSITE" id="PS51007">
    <property type="entry name" value="CYTC"/>
    <property type="match status" value="1"/>
</dbReference>
<dbReference type="Proteomes" id="UP000306196">
    <property type="component" value="Unassembled WGS sequence"/>
</dbReference>
<evidence type="ECO:0000256" key="1">
    <source>
        <dbReference type="ARBA" id="ARBA00022617"/>
    </source>
</evidence>
<evidence type="ECO:0000313" key="7">
    <source>
        <dbReference type="Proteomes" id="UP000306196"/>
    </source>
</evidence>
<sequence>MTGCLRWLRITGMKWLRWVFVMVPVLAMALEVPVKVSREGAWSVEESRLAFEIDGSYEVELVAAEPLVTDPVEVCWDEKGRCFVAEMRGYPLGPGEGKEPLSRGQQLMGDDGDGRDDRAVTFADKLDHVQGILPHDGGLIATTRTQILFLKDEDGDGVAEVRRPLIEGFNPSQSQLQVSSPRWGLDNRVYFNNGLDTKEVYPSEEEGKKVNLARTNFCWDPVTGEIKPVTGFGQFGAGFDDWGRYYTSSNRSPVMMAVMHFNAVKRNPHAGITQGWEDIAPSGAESRIYPLQVTHTTADAHAGTHTSACGLGVYRGDLMPELRGEIFVCDPTGQLVVRYHPEPNGASVKATRVGDRKEFLRSRDEWCRPVNVTTGPDGALYVCDMYRRYIDHARFFPESFLKENDIRQGENEGRIWRIKPKGAKVRKIEALPTDREALVKMLGHQNAWQRETARRILVSPLLKRPPEHKARVQMLEIAEISDDVVKITEAQIAVRARALAENVGDEWMLKAVLSASVKSSGWVLRQFFDDDGMSKGNGYSPDLAEIVRALVVSSVGNAHADDVKNLLSLLDRDKGQLLWWKPALLQGMAQGLPRSGGKLGVGSLKGFMEKPPAGHEKVAAEMVVLMKLADEVLVSKDASLEMRLACLPLLGQRAWEEAEEVLRVLLASGERVPVREGALGLLKGFPVEKTAPLLYELLPSLGPEARREVVTQLTGGKMVMDFFGRIERGEISAAVVEAETRWRYLHSANAEHKALAEKIFGKVDGDRTAVMERYAKALAKPGDAEKGKQVFMGVCMACHRFGGVGLEVGPDISDVRAKTPEALLSDVLDPNRMVEARWSAYQVEASDGRTLAGILVSETDDGVTLRMPGGVLDTVQRRDIKSMKSLDQSLMPAGLEGVITPEQMADLFAYLFGRTVGE</sequence>
<proteinExistence type="predicted"/>
<dbReference type="GO" id="GO:0009055">
    <property type="term" value="F:electron transfer activity"/>
    <property type="evidence" value="ECO:0007669"/>
    <property type="project" value="InterPro"/>
</dbReference>
<evidence type="ECO:0000313" key="6">
    <source>
        <dbReference type="EMBL" id="TLD68947.1"/>
    </source>
</evidence>
<dbReference type="InterPro" id="IPR011042">
    <property type="entry name" value="6-blade_b-propeller_TolB-like"/>
</dbReference>
<protein>
    <submittedName>
        <fullName evidence="6">C-type cytochrome</fullName>
    </submittedName>
</protein>
<dbReference type="InterPro" id="IPR055557">
    <property type="entry name" value="DUF7133"/>
</dbReference>
<dbReference type="InterPro" id="IPR013428">
    <property type="entry name" value="Membrane-bound_put_N"/>
</dbReference>
<keyword evidence="3 4" id="KW-0408">Iron</keyword>
<dbReference type="EMBL" id="VAUV01000017">
    <property type="protein sequence ID" value="TLD68947.1"/>
    <property type="molecule type" value="Genomic_DNA"/>
</dbReference>
<gene>
    <name evidence="6" type="ORF">FEM03_20005</name>
</gene>
<dbReference type="PANTHER" id="PTHR33546:SF1">
    <property type="entry name" value="LARGE, MULTIFUNCTIONAL SECRETED PROTEIN"/>
    <property type="match status" value="1"/>
</dbReference>
<comment type="caution">
    <text evidence="6">The sequence shown here is derived from an EMBL/GenBank/DDBJ whole genome shotgun (WGS) entry which is preliminary data.</text>
</comment>
<dbReference type="NCBIfam" id="TIGR02603">
    <property type="entry name" value="CxxCH_TIGR02603"/>
    <property type="match status" value="1"/>
</dbReference>
<dbReference type="InterPro" id="IPR009056">
    <property type="entry name" value="Cyt_c-like_dom"/>
</dbReference>
<dbReference type="Gene3D" id="1.10.760.10">
    <property type="entry name" value="Cytochrome c-like domain"/>
    <property type="match status" value="1"/>
</dbReference>
<keyword evidence="7" id="KW-1185">Reference proteome</keyword>
<evidence type="ECO:0000259" key="5">
    <source>
        <dbReference type="PROSITE" id="PS51007"/>
    </source>
</evidence>
<reference evidence="6 7" key="1">
    <citation type="submission" date="2019-05" db="EMBL/GenBank/DDBJ databases">
        <title>Verrucobacter flavum gen. nov., sp. nov. a new member of the family Verrucomicrobiaceae.</title>
        <authorList>
            <person name="Szuroczki S."/>
            <person name="Abbaszade G."/>
            <person name="Szabo A."/>
            <person name="Felfoldi T."/>
            <person name="Schumann P."/>
            <person name="Boka K."/>
            <person name="Keki Z."/>
            <person name="Toumi M."/>
            <person name="Toth E."/>
        </authorList>
    </citation>
    <scope>NUCLEOTIDE SEQUENCE [LARGE SCALE GENOMIC DNA]</scope>
    <source>
        <strain evidence="6 7">MG-N-17</strain>
    </source>
</reference>
<evidence type="ECO:0000256" key="2">
    <source>
        <dbReference type="ARBA" id="ARBA00022723"/>
    </source>
</evidence>
<keyword evidence="1 4" id="KW-0349">Heme</keyword>
<dbReference type="AlphaFoldDB" id="A0A5R8K9H5"/>
<organism evidence="6 7">
    <name type="scientific">Phragmitibacter flavus</name>
    <dbReference type="NCBI Taxonomy" id="2576071"/>
    <lineage>
        <taxon>Bacteria</taxon>
        <taxon>Pseudomonadati</taxon>
        <taxon>Verrucomicrobiota</taxon>
        <taxon>Verrucomicrobiia</taxon>
        <taxon>Verrucomicrobiales</taxon>
        <taxon>Verrucomicrobiaceae</taxon>
        <taxon>Phragmitibacter</taxon>
    </lineage>
</organism>
<dbReference type="PANTHER" id="PTHR33546">
    <property type="entry name" value="LARGE, MULTIFUNCTIONAL SECRETED PROTEIN-RELATED"/>
    <property type="match status" value="1"/>
</dbReference>
<dbReference type="SUPFAM" id="SSF46626">
    <property type="entry name" value="Cytochrome c"/>
    <property type="match status" value="1"/>
</dbReference>
<dbReference type="InterPro" id="IPR036909">
    <property type="entry name" value="Cyt_c-like_dom_sf"/>
</dbReference>
<dbReference type="GO" id="GO:0046872">
    <property type="term" value="F:metal ion binding"/>
    <property type="evidence" value="ECO:0007669"/>
    <property type="project" value="UniProtKB-KW"/>
</dbReference>
<dbReference type="Pfam" id="PF23500">
    <property type="entry name" value="DUF7133"/>
    <property type="match status" value="1"/>
</dbReference>
<feature type="domain" description="Cytochrome c" evidence="5">
    <location>
        <begin position="782"/>
        <end position="915"/>
    </location>
</feature>